<organism evidence="1 2">
    <name type="scientific">Marinobacter nanhaiticus D15-8W</name>
    <dbReference type="NCBI Taxonomy" id="626887"/>
    <lineage>
        <taxon>Bacteria</taxon>
        <taxon>Pseudomonadati</taxon>
        <taxon>Pseudomonadota</taxon>
        <taxon>Gammaproteobacteria</taxon>
        <taxon>Pseudomonadales</taxon>
        <taxon>Marinobacteraceae</taxon>
        <taxon>Marinobacter</taxon>
    </lineage>
</organism>
<dbReference type="AlphaFoldDB" id="A0A371CGC6"/>
<dbReference type="Gene3D" id="3.40.190.10">
    <property type="entry name" value="Periplasmic binding protein-like II"/>
    <property type="match status" value="2"/>
</dbReference>
<keyword evidence="2" id="KW-1185">Reference proteome</keyword>
<dbReference type="EMBL" id="APLQ01000010">
    <property type="protein sequence ID" value="RDW95460.1"/>
    <property type="molecule type" value="Genomic_DNA"/>
</dbReference>
<evidence type="ECO:0000313" key="1">
    <source>
        <dbReference type="EMBL" id="RDW95460.1"/>
    </source>
</evidence>
<comment type="caution">
    <text evidence="1">The sequence shown here is derived from an EMBL/GenBank/DDBJ whole genome shotgun (WGS) entry which is preliminary data.</text>
</comment>
<protein>
    <recommendedName>
        <fullName evidence="3">Solute-binding protein family 3/N-terminal domain-containing protein</fullName>
    </recommendedName>
</protein>
<evidence type="ECO:0000313" key="2">
    <source>
        <dbReference type="Proteomes" id="UP000013165"/>
    </source>
</evidence>
<name>A0A371CGC6_9GAMM</name>
<proteinExistence type="predicted"/>
<dbReference type="RefSeq" id="WP_051079884.1">
    <property type="nucleotide sequence ID" value="NZ_AP028878.1"/>
</dbReference>
<accession>A0A371CGC6</accession>
<gene>
    <name evidence="1" type="ORF">J057_24095</name>
</gene>
<sequence length="124" mass="13969">MEVATSDEINFRKLLAGRIDLFPIDVVVGRRLLARHFSPQDVEKLAVHPRVVYATQLHLMLSKRVPGNAVRMERFNQGLAAIRQRGRIDAILDDAASDIPYPIELYEDEPAPADCEFESLDGKV</sequence>
<reference evidence="1 2" key="1">
    <citation type="journal article" date="2013" name="Genome Announc.">
        <title>Genome Sequence of the Polycyclic Aromatic Hydrocarbon-Degrading Bacterium Strain Marinobacter nanhaiticus D15-8WT.</title>
        <authorList>
            <person name="Cui Z."/>
            <person name="Gao W."/>
            <person name="Li Q."/>
            <person name="Xu G."/>
            <person name="Zheng L."/>
        </authorList>
    </citation>
    <scope>NUCLEOTIDE SEQUENCE [LARGE SCALE GENOMIC DNA]</scope>
    <source>
        <strain evidence="1 2">D15-8W</strain>
    </source>
</reference>
<evidence type="ECO:0008006" key="3">
    <source>
        <dbReference type="Google" id="ProtNLM"/>
    </source>
</evidence>
<dbReference type="Proteomes" id="UP000013165">
    <property type="component" value="Unassembled WGS sequence"/>
</dbReference>
<dbReference type="SUPFAM" id="SSF53850">
    <property type="entry name" value="Periplasmic binding protein-like II"/>
    <property type="match status" value="1"/>
</dbReference>